<feature type="region of interest" description="Disordered" evidence="4">
    <location>
        <begin position="1016"/>
        <end position="1063"/>
    </location>
</feature>
<gene>
    <name evidence="10" type="ORF">Pcinc_033932</name>
</gene>
<evidence type="ECO:0000259" key="7">
    <source>
        <dbReference type="Pfam" id="PF25033"/>
    </source>
</evidence>
<evidence type="ECO:0000256" key="3">
    <source>
        <dbReference type="ARBA" id="ARBA00023055"/>
    </source>
</evidence>
<feature type="compositionally biased region" description="Polar residues" evidence="4">
    <location>
        <begin position="1499"/>
        <end position="1514"/>
    </location>
</feature>
<evidence type="ECO:0000256" key="1">
    <source>
        <dbReference type="ARBA" id="ARBA00006545"/>
    </source>
</evidence>
<dbReference type="GO" id="GO:0006869">
    <property type="term" value="P:lipid transport"/>
    <property type="evidence" value="ECO:0007669"/>
    <property type="project" value="UniProtKB-KW"/>
</dbReference>
<feature type="compositionally biased region" description="Low complexity" evidence="4">
    <location>
        <begin position="1471"/>
        <end position="1486"/>
    </location>
</feature>
<dbReference type="InterPro" id="IPR056748">
    <property type="entry name" value="VPS13-like_C"/>
</dbReference>
<dbReference type="Pfam" id="PF25033">
    <property type="entry name" value="VPS13_M"/>
    <property type="match status" value="1"/>
</dbReference>
<keyword evidence="3" id="KW-0445">Lipid transport</keyword>
<dbReference type="InterPro" id="IPR009543">
    <property type="entry name" value="VPS13_VAB"/>
</dbReference>
<evidence type="ECO:0000259" key="6">
    <source>
        <dbReference type="Pfam" id="PF17900"/>
    </source>
</evidence>
<comment type="caution">
    <text evidence="10">The sequence shown here is derived from an EMBL/GenBank/DDBJ whole genome shotgun (WGS) entry which is preliminary data.</text>
</comment>
<feature type="compositionally biased region" description="Polar residues" evidence="4">
    <location>
        <begin position="3384"/>
        <end position="3405"/>
    </location>
</feature>
<dbReference type="InterPro" id="IPR056747">
    <property type="entry name" value="VPS13-like_M"/>
</dbReference>
<keyword evidence="11" id="KW-1185">Reference proteome</keyword>
<feature type="compositionally biased region" description="Polar residues" evidence="4">
    <location>
        <begin position="1953"/>
        <end position="1968"/>
    </location>
</feature>
<name>A0AAE1JXP7_PETCI</name>
<dbReference type="InterPro" id="IPR045357">
    <property type="entry name" value="Aminopeptidase_N-like_N"/>
</dbReference>
<feature type="compositionally biased region" description="Low complexity" evidence="4">
    <location>
        <begin position="1638"/>
        <end position="1659"/>
    </location>
</feature>
<proteinExistence type="inferred from homology"/>
<dbReference type="Pfam" id="PF25037">
    <property type="entry name" value="VPS13_C"/>
    <property type="match status" value="1"/>
</dbReference>
<feature type="compositionally biased region" description="Low complexity" evidence="4">
    <location>
        <begin position="3425"/>
        <end position="3436"/>
    </location>
</feature>
<dbReference type="Proteomes" id="UP001286313">
    <property type="component" value="Unassembled WGS sequence"/>
</dbReference>
<dbReference type="PANTHER" id="PTHR16166">
    <property type="entry name" value="VACUOLAR PROTEIN SORTING-ASSOCIATED PROTEIN VPS13"/>
    <property type="match status" value="1"/>
</dbReference>
<dbReference type="InterPro" id="IPR026847">
    <property type="entry name" value="VPS13"/>
</dbReference>
<evidence type="ECO:0000256" key="4">
    <source>
        <dbReference type="SAM" id="MobiDB-lite"/>
    </source>
</evidence>
<dbReference type="GO" id="GO:0006623">
    <property type="term" value="P:protein targeting to vacuole"/>
    <property type="evidence" value="ECO:0007669"/>
    <property type="project" value="TreeGrafter"/>
</dbReference>
<feature type="domain" description="Aminopeptidase N-like N-terminal" evidence="6">
    <location>
        <begin position="3455"/>
        <end position="3566"/>
    </location>
</feature>
<evidence type="ECO:0000313" key="11">
    <source>
        <dbReference type="Proteomes" id="UP001286313"/>
    </source>
</evidence>
<dbReference type="GO" id="GO:0045053">
    <property type="term" value="P:protein retention in Golgi apparatus"/>
    <property type="evidence" value="ECO:0007669"/>
    <property type="project" value="TreeGrafter"/>
</dbReference>
<reference evidence="10" key="1">
    <citation type="submission" date="2023-10" db="EMBL/GenBank/DDBJ databases">
        <title>Genome assemblies of two species of porcelain crab, Petrolisthes cinctipes and Petrolisthes manimaculis (Anomura: Porcellanidae).</title>
        <authorList>
            <person name="Angst P."/>
        </authorList>
    </citation>
    <scope>NUCLEOTIDE SEQUENCE</scope>
    <source>
        <strain evidence="10">PB745_01</strain>
        <tissue evidence="10">Gill</tissue>
    </source>
</reference>
<dbReference type="Pfam" id="PF25036">
    <property type="entry name" value="VPS13_VAB"/>
    <property type="match status" value="1"/>
</dbReference>
<feature type="region of interest" description="Disordered" evidence="4">
    <location>
        <begin position="3382"/>
        <end position="3443"/>
    </location>
</feature>
<feature type="domain" description="Chorein N-terminal" evidence="5">
    <location>
        <begin position="1"/>
        <end position="824"/>
    </location>
</feature>
<evidence type="ECO:0000313" key="10">
    <source>
        <dbReference type="EMBL" id="KAK3859987.1"/>
    </source>
</evidence>
<feature type="compositionally biased region" description="Low complexity" evidence="4">
    <location>
        <begin position="1034"/>
        <end position="1043"/>
    </location>
</feature>
<evidence type="ECO:0000259" key="8">
    <source>
        <dbReference type="Pfam" id="PF25036"/>
    </source>
</evidence>
<keyword evidence="2" id="KW-0813">Transport</keyword>
<feature type="compositionally biased region" description="Pro residues" evidence="4">
    <location>
        <begin position="3415"/>
        <end position="3424"/>
    </location>
</feature>
<feature type="region of interest" description="Disordered" evidence="4">
    <location>
        <begin position="1953"/>
        <end position="1983"/>
    </location>
</feature>
<accession>A0AAE1JXP7</accession>
<evidence type="ECO:0000259" key="9">
    <source>
        <dbReference type="Pfam" id="PF25037"/>
    </source>
</evidence>
<comment type="similarity">
    <text evidence="1">Belongs to the VPS13 family.</text>
</comment>
<organism evidence="10 11">
    <name type="scientific">Petrolisthes cinctipes</name>
    <name type="common">Flat porcelain crab</name>
    <dbReference type="NCBI Taxonomy" id="88211"/>
    <lineage>
        <taxon>Eukaryota</taxon>
        <taxon>Metazoa</taxon>
        <taxon>Ecdysozoa</taxon>
        <taxon>Arthropoda</taxon>
        <taxon>Crustacea</taxon>
        <taxon>Multicrustacea</taxon>
        <taxon>Malacostraca</taxon>
        <taxon>Eumalacostraca</taxon>
        <taxon>Eucarida</taxon>
        <taxon>Decapoda</taxon>
        <taxon>Pleocyemata</taxon>
        <taxon>Anomura</taxon>
        <taxon>Galatheoidea</taxon>
        <taxon>Porcellanidae</taxon>
        <taxon>Petrolisthes</taxon>
    </lineage>
</organism>
<feature type="domain" description="VPS13-like middle region" evidence="7">
    <location>
        <begin position="1094"/>
        <end position="1951"/>
    </location>
</feature>
<evidence type="ECO:0000256" key="2">
    <source>
        <dbReference type="ARBA" id="ARBA00022448"/>
    </source>
</evidence>
<feature type="compositionally biased region" description="Low complexity" evidence="4">
    <location>
        <begin position="1445"/>
        <end position="1460"/>
    </location>
</feature>
<feature type="region of interest" description="Disordered" evidence="4">
    <location>
        <begin position="1638"/>
        <end position="1670"/>
    </location>
</feature>
<dbReference type="InterPro" id="IPR042097">
    <property type="entry name" value="Aminopeptidase_N-like_N_sf"/>
</dbReference>
<evidence type="ECO:0000259" key="5">
    <source>
        <dbReference type="Pfam" id="PF12624"/>
    </source>
</evidence>
<feature type="domain" description="Vacuolar protein sorting-associated protein 13 VPS13 adaptor binding" evidence="8">
    <location>
        <begin position="2109"/>
        <end position="2514"/>
    </location>
</feature>
<protein>
    <submittedName>
        <fullName evidence="10">Uncharacterized protein</fullName>
    </submittedName>
</protein>
<dbReference type="SUPFAM" id="SSF63737">
    <property type="entry name" value="Leukotriene A4 hydrolase N-terminal domain"/>
    <property type="match status" value="1"/>
</dbReference>
<sequence>MFKNIISDILNRVLGTYIENLDSSKLNVSIWGGDVELNGLEIKQSALDELDLPVRPVFGHIGRLKLKIPWKDLYNDAWVASVEKVVVVAVPNTSISYDQEREDRLRHEAKMSQLHNAEEARKKHQEVGKDEKPKDGFLEKLLAQVIRNIQIYIRDIHIRYEDCVSCPKSPFAAGVTLHNLSIVSTDEEWTPCLSKNRLIYKLSTLDSLGVYWLPNAALLSLGSYSKEEMLSCLIQQIASQQHIPQGMKYMIGPISSTAKLQMNTKPEEPDDNSNIFVTPRLNLNVVMELLAIGLSRHQYSNIMALLDSLDRLKTSSQFRRYRPASREIKGNAREWWHYAYECKLENIRRVRENWSWEHMRKHCANCRRYKAAYKAKLENQRLSTTQQNDLNECEKILDVFNLVLVRRQAEMEVKREGQLRQEEKKNRGWFGGWFSSSPSKGASDTADKEGNIVKKLEAEMTDDEKKKLYEAIGYSETLPSPDLPVEYVDLKMVFLLHQLVLTISDDIDNGEGGGQQCVAKASLQHVSAEFEKRSGADAIKVISCMKGFLVEGYGGPDPAAQTPQLVTSEGAASSEPLLNVLFETNPLDKTCDQRLKVSSQPLHIVYHAKTIHHIASVFHPPEDVSLQQLQAAALNQFEVVKERSVAGLQAVAENHSFLDLNVAFAASNIIVPEYGTYKEGGSAVIVTLGSVLMRSVPRDKSATVATISSSHTHEETVELMRTSSYDHFTIELVNIQALVSLSGEDWRQKLCDCGEAGSELHLLRPTTLHLDLYKCLIIDDPNLARLKVDISLPNVALNVADERLLQLVYIAHSIPKDSSSPATTSENAFPQVGEDDVVGMGMEDIALVRLENTQLRPGTPKDTSQQTPQFTNVLLKFKIKEISVDLHRACGSGVYQPLLHVAALAPSITFTQRTFDLKARVILGGVLVQHLDGEGREFRLLSTPLAEGSDKDLLDLQFTQVNPKSPDFVEQHESTAQLIHVVVTDMRAHLEQSAILSILAFVEQVNVKLAELTPEEELTVGKSPEQPEDTTSRTKTSQKQADSSSKKKSKSETREILKTKVLASHKKQSKMEVTALRIKAELRQVSLVIGFRSRKVAQVDVAGVEVKVTQKGEVTTIRSCLKDFTVIDPAPAAIHPKIVEVGEAEALEAEVALYGSDPEDNQYLNMQHVDTSVSLTFGGARVVFLNKFVSDVLNWVDKFQSAKAAVASVGVAAAAAAQASLQDAYDKCSRISLALTLRAPVILIPQDSGSLSGLLVDLGKITINNKFKMGQERNELGYPSIYDMIMLNLQDVKLSRVELTESGSRAQEHILLQPITLDISICRNLTISWNKQQPELEVAAKLKPIEMSLSDEDMKVALTVLQDNLGEQADQSSSAMATDHIVTTDVEREREVEQELAAHGHIFTKVHFAFTIEAVTLSLLSVGTQSTMMPSTVSETNTLTGDIKTCPTPTSLSTTTSAPSGLARVLSQHSVQPATAATAPVTPQDTVHGDSFPVDVSEADSSPATSSTPVFTESPSKKLGDQESMSGTGGTWTKEKQPLAEVSLVLVTLKGELKSDATLAANLVLFDFILQDTRPGHEKHITRMLERKAKGGKKGMLDLTFKQGPAADKFVDVRISSFVMVLHLPFLLRLQQFASNLPQQPDSSQASPPSTAVAKNKSVAKSKEQTSSDDSVMMTVRVKVEQPDIILVEDLSTHDTSCIILHAEASCNLRMVPKQQSLSASITNVQMYTCIFNPEKRQRTLSQILEQCDVLLIYSVTSEHGGHIDLKVTRMNFRVAIGTIELLSSIAAAVSSGEADEGQGKQGKQEGIEFTEDFSRLWKARDLDQEEFSFLAVDDAEEAFPEEASIIEKRKGSSGEEGPQGEVMVVDVESVLITLEAGSYTSPIPLLKLQAALDATGFRSQKLTMEGSISLEVAYYNPRLAAWEPLLEPVENPNAGSTSPEHHQPWTLNFQLSHDMSSGEDSGRQSLVATPVASPDSDEVDNEIYPTQKPVTVINLTAKDPLEVTVTNTFMDVSSSLTKAFAEAYKRLEAGTRGPRAPYRVINRTGRDVKVAVRKSGFQVAGEGGEEVEDVTVEPDAEVELFEVRVAPTKHRRVASLVAVCQTVHDRNIELKIPTLECTITIPVARADKRYFEIENKKAGEKWGMVASISVESGCKVVTLSSCVQVSNHLDVPVEVYYMTPRGNEVESVVTLAKDQSALLPLHAIYTPTAELFFCVEGHNVCIMPLVWRTLQNNPGQVQELHCPPRDLQQVHSAPFIIAATGEVEQILWGETTRRTMMSCLYRIHLRPRLVLHNLLPVPLCLDPPGTMSESVLMPGASLHLTKAQPGAMYLELKVLDYLSRDWVCGKAIESVPPNLSVWTFESRGDVVGGPLYLDLGMLASDSPSTLALSLYCPFWMVNKTGLMLTYRGDAPNNIVVHEEDNKQPILFSFKSKAFFGKKKATVKVEDSEWSSKFSLDVVGNSGSVLCKGHERSYQVGVDIKLGNSGLTKLVIFSPFYRIMNKAPYALEVVEVGVPQAEWFTVLSDMCIGWWPMTSERRVRIRVKGTQEATPPLPYDCPLSTLLPLSNKYGGVRCEVSVSDGGTVVCLDQCSSTAVTALLINHLPSTTVSLWQHGIDNKKLILKPQTVMPYTWGDPGGTLSMVWTTGEGKPTRHMLDRDDQGVLGKAGDNDLHWVVFLSNNQRCLLFTDSPSVAMSAVNAVEFERFQQDITVSLNSIGLSLVDDSTRREVAYISMASSGVVWEHRKMRGKKQRPFTEAQTEQLEKAYQLYQGQLRVASDLATVKHQQVICRNLEVDFNLMESLKPFHRIIRRTFQPGVWLQLKVSEHQRLTHMKVNSVQVDNQMCDVLFPVVLARVPPPRSVMAETVAKPFCEISVVQRVTSPVFTQFRYLAVLIQEFHVQVELPFIFTIIEVLTPPSDSPQDSAAANLYSKEKYEKDMEEVQGSLTSTVAQQIAGGRRDYYQHLHLSPIKMHLSFSLACTDSGTNNTPVGGQVIHLFLQSVGVPLSEVQGIVFRLGYFERQNQWLSQAQVMQEVVGHYRSQVIRQLYVLVLGLDVIGNPLGLVVGLTKGVEDLFYEPFQGAIEGPGEFAEGVLLGVGSFLGKTVGGAAGAVSRITGTLGKGMAALTMDEEYQKRRREAMHRKPADGLETIARGGKGIVSGVFEGVTGVVTKPIEGARDDGFGGFVVGMGKGVMGLVTRPASGVIDFASESFDAVVRATDSTEEVARRRPARFIGRDGVVKPYVQHLAKGAKILRELEKGRYAKTDIYVAHVYIMASRAVLLATDKRIMQVVRNDILGHLKVDWVYSYEELSQPPSLTPKGMRISIKQEKKRVLGMFGGGDNSKVVLMTSEEQAKWFLAEVSKMFPNVVARCAGRCQIEDRLGPSRQQSNQMLTTKGHWRTTTSGRLQEKTTTEKPQPPPPPPPAATTTTKTTTTTEEGPKEPWEANYRIPTTTLPHHYDLYLHPNLDTGRFSGRVGILIGVTSPMTFLVAHIKFMNVTRTELRTQSGAVIPLKDQFEYEPNQFWVVLPRSTLSPGNYTLHLEFEGSLDGSIVGFYRSVYTTKAGEKR</sequence>
<dbReference type="EMBL" id="JAWQEG010004849">
    <property type="protein sequence ID" value="KAK3859987.1"/>
    <property type="molecule type" value="Genomic_DNA"/>
</dbReference>
<feature type="domain" description="Intermembrane lipid transfer protein VPS13-like C-terminal" evidence="9">
    <location>
        <begin position="3228"/>
        <end position="3346"/>
    </location>
</feature>
<feature type="region of interest" description="Disordered" evidence="4">
    <location>
        <begin position="1433"/>
        <end position="1534"/>
    </location>
</feature>
<dbReference type="Pfam" id="PF12624">
    <property type="entry name" value="VPS13_N"/>
    <property type="match status" value="1"/>
</dbReference>
<dbReference type="Pfam" id="PF17900">
    <property type="entry name" value="Peptidase_M1_N"/>
    <property type="match status" value="1"/>
</dbReference>
<dbReference type="InterPro" id="IPR026854">
    <property type="entry name" value="VPS13_N"/>
</dbReference>
<dbReference type="Gene3D" id="2.60.40.1730">
    <property type="entry name" value="tricorn interacting facor f3 domain"/>
    <property type="match status" value="1"/>
</dbReference>
<dbReference type="PANTHER" id="PTHR16166:SF93">
    <property type="entry name" value="INTERMEMBRANE LIPID TRANSFER PROTEIN VPS13"/>
    <property type="match status" value="1"/>
</dbReference>